<dbReference type="RefSeq" id="XP_018258028.1">
    <property type="nucleotide sequence ID" value="XM_018397264.1"/>
</dbReference>
<feature type="region of interest" description="Disordered" evidence="1">
    <location>
        <begin position="53"/>
        <end position="72"/>
    </location>
</feature>
<reference evidence="2" key="2">
    <citation type="journal article" date="2010" name="Nature">
        <title>Comparative genomics reveals mobile pathogenicity chromosomes in Fusarium.</title>
        <authorList>
            <person name="Ma L.J."/>
            <person name="van der Does H.C."/>
            <person name="Borkovich K.A."/>
            <person name="Coleman J.J."/>
            <person name="Daboussi M.J."/>
            <person name="Di Pietro A."/>
            <person name="Dufresne M."/>
            <person name="Freitag M."/>
            <person name="Grabherr M."/>
            <person name="Henrissat B."/>
            <person name="Houterman P.M."/>
            <person name="Kang S."/>
            <person name="Shim W.B."/>
            <person name="Woloshuk C."/>
            <person name="Xie X."/>
            <person name="Xu J.R."/>
            <person name="Antoniw J."/>
            <person name="Baker S.E."/>
            <person name="Bluhm B.H."/>
            <person name="Breakspear A."/>
            <person name="Brown D.W."/>
            <person name="Butchko R.A."/>
            <person name="Chapman S."/>
            <person name="Coulson R."/>
            <person name="Coutinho P.M."/>
            <person name="Danchin E.G."/>
            <person name="Diener A."/>
            <person name="Gale L.R."/>
            <person name="Gardiner D.M."/>
            <person name="Goff S."/>
            <person name="Hammond-Kosack K.E."/>
            <person name="Hilburn K."/>
            <person name="Hua-Van A."/>
            <person name="Jonkers W."/>
            <person name="Kazan K."/>
            <person name="Kodira C.D."/>
            <person name="Koehrsen M."/>
            <person name="Kumar L."/>
            <person name="Lee Y.H."/>
            <person name="Li L."/>
            <person name="Manners J.M."/>
            <person name="Miranda-Saavedra D."/>
            <person name="Mukherjee M."/>
            <person name="Park G."/>
            <person name="Park J."/>
            <person name="Park S.Y."/>
            <person name="Proctor R.H."/>
            <person name="Regev A."/>
            <person name="Ruiz-Roldan M.C."/>
            <person name="Sain D."/>
            <person name="Sakthikumar S."/>
            <person name="Sykes S."/>
            <person name="Schwartz D.C."/>
            <person name="Turgeon B.G."/>
            <person name="Wapinski I."/>
            <person name="Yoder O."/>
            <person name="Young S."/>
            <person name="Zeng Q."/>
            <person name="Zhou S."/>
            <person name="Galagan J."/>
            <person name="Cuomo C.A."/>
            <person name="Kistler H.C."/>
            <person name="Rep M."/>
        </authorList>
    </citation>
    <scope>NUCLEOTIDE SEQUENCE [LARGE SCALE GENOMIC DNA]</scope>
    <source>
        <strain evidence="2">4287</strain>
    </source>
</reference>
<sequence>MNPFASNGGIQTIAEGSQPIADVFFVHGLQGDSIRTWNFRPDGQNHRFRLPQGLFPESSARPRSADTPFDHPCTSVREDDNVLTARTNIGRFTFSRSRLGQVVRFNGRDRTSTVIFPGGQPFEAVKKSADGLHQLRKGSYALRLDADRSHLPLTWEVMSLGKALIEPDIEVPPCIRYMNSEDFEELQLRRSYASVVMENFSAVLEARRGTFATIMDDLEVIMIMRRKPIGSKEAANVVISGVQLVIQGALSLNTNAGNNVGSDPRMELFGLADHLYGKHLSDFRRDQDRAANFQALLALMGQNPLLVVLEACFTSLVKANASIIAANALVVPQQWIDIVTMPDVDILIG</sequence>
<evidence type="ECO:0000313" key="3">
    <source>
        <dbReference type="Proteomes" id="UP000009097"/>
    </source>
</evidence>
<dbReference type="GeneID" id="28958036"/>
<organism evidence="2 3">
    <name type="scientific">Fusarium oxysporum f. sp. lycopersici (strain 4287 / CBS 123668 / FGSC 9935 / NRRL 34936)</name>
    <name type="common">Fusarium vascular wilt of tomato</name>
    <dbReference type="NCBI Taxonomy" id="426428"/>
    <lineage>
        <taxon>Eukaryota</taxon>
        <taxon>Fungi</taxon>
        <taxon>Dikarya</taxon>
        <taxon>Ascomycota</taxon>
        <taxon>Pezizomycotina</taxon>
        <taxon>Sordariomycetes</taxon>
        <taxon>Hypocreomycetidae</taxon>
        <taxon>Hypocreales</taxon>
        <taxon>Nectriaceae</taxon>
        <taxon>Fusarium</taxon>
        <taxon>Fusarium oxysporum species complex</taxon>
    </lineage>
</organism>
<dbReference type="AlphaFoldDB" id="A0A0J9WAT1"/>
<dbReference type="EMBL" id="DS231738">
    <property type="protein sequence ID" value="KNB19983.1"/>
    <property type="molecule type" value="Genomic_DNA"/>
</dbReference>
<protein>
    <submittedName>
        <fullName evidence="2">Uncharacterized protein</fullName>
    </submittedName>
</protein>
<dbReference type="KEGG" id="fox:FOXG_17247"/>
<reference evidence="2" key="1">
    <citation type="submission" date="2007-04" db="EMBL/GenBank/DDBJ databases">
        <authorList>
            <consortium name="The Broad Institute Genome Sequencing Platform"/>
            <person name="Birren B."/>
            <person name="Lander E."/>
            <person name="Galagan J."/>
            <person name="Nusbaum C."/>
            <person name="Devon K."/>
            <person name="Ma L.-J."/>
            <person name="Jaffe D."/>
            <person name="Butler J."/>
            <person name="Alvarez P."/>
            <person name="Gnerre S."/>
            <person name="Grabherr M."/>
            <person name="Kleber M."/>
            <person name="Mauceli E."/>
            <person name="Brockman W."/>
            <person name="MacCallum I.A."/>
            <person name="Young S."/>
            <person name="LaButti K."/>
            <person name="DeCaprio D."/>
            <person name="Crawford M."/>
            <person name="Koehrsen M."/>
            <person name="Engels R."/>
            <person name="Montgomery P."/>
            <person name="Pearson M."/>
            <person name="Howarth C."/>
            <person name="Larson L."/>
            <person name="White J."/>
            <person name="O'Leary S."/>
            <person name="Kodira C."/>
            <person name="Zeng Q."/>
            <person name="Yandava C."/>
            <person name="Alvarado L."/>
            <person name="Kistler C."/>
            <person name="Shim W.-B."/>
            <person name="Kang S."/>
            <person name="Woloshuk C."/>
        </authorList>
    </citation>
    <scope>NUCLEOTIDE SEQUENCE</scope>
    <source>
        <strain evidence="2">4287</strain>
    </source>
</reference>
<proteinExistence type="predicted"/>
<accession>A0A0J9WAT1</accession>
<gene>
    <name evidence="2" type="ORF">FOXG_17247</name>
</gene>
<dbReference type="VEuPathDB" id="FungiDB:FOXG_17247"/>
<dbReference type="Proteomes" id="UP000009097">
    <property type="component" value="Unassembled WGS sequence"/>
</dbReference>
<name>A0A0J9WAT1_FUSO4</name>
<evidence type="ECO:0000313" key="2">
    <source>
        <dbReference type="EMBL" id="KNB19983.1"/>
    </source>
</evidence>
<evidence type="ECO:0000256" key="1">
    <source>
        <dbReference type="SAM" id="MobiDB-lite"/>
    </source>
</evidence>